<keyword evidence="3" id="KW-0687">Ribonucleoprotein</keyword>
<dbReference type="Pfam" id="PF08615">
    <property type="entry name" value="RNase_H2_suC"/>
    <property type="match status" value="1"/>
</dbReference>
<feature type="compositionally biased region" description="Polar residues" evidence="4">
    <location>
        <begin position="344"/>
        <end position="353"/>
    </location>
</feature>
<keyword evidence="5" id="KW-0732">Signal</keyword>
<dbReference type="NCBIfam" id="TIGR01080">
    <property type="entry name" value="rplX_A_E"/>
    <property type="match status" value="1"/>
</dbReference>
<dbReference type="Gene3D" id="2.40.128.680">
    <property type="match status" value="1"/>
</dbReference>
<dbReference type="Pfam" id="PF16906">
    <property type="entry name" value="Ribosomal_L26"/>
    <property type="match status" value="1"/>
</dbReference>
<evidence type="ECO:0000256" key="3">
    <source>
        <dbReference type="ARBA" id="ARBA00023274"/>
    </source>
</evidence>
<dbReference type="GO" id="GO:0003723">
    <property type="term" value="F:RNA binding"/>
    <property type="evidence" value="ECO:0007669"/>
    <property type="project" value="InterPro"/>
</dbReference>
<evidence type="ECO:0000256" key="2">
    <source>
        <dbReference type="ARBA" id="ARBA00022980"/>
    </source>
</evidence>
<dbReference type="InterPro" id="IPR005756">
    <property type="entry name" value="Ribosomal_uL24_euk/arc"/>
</dbReference>
<evidence type="ECO:0000256" key="4">
    <source>
        <dbReference type="SAM" id="MobiDB-lite"/>
    </source>
</evidence>
<dbReference type="InterPro" id="IPR041988">
    <property type="entry name" value="Ribosomal_uL24_KOW"/>
</dbReference>
<feature type="compositionally biased region" description="Low complexity" evidence="4">
    <location>
        <begin position="306"/>
        <end position="317"/>
    </location>
</feature>
<dbReference type="PANTHER" id="PTHR11143">
    <property type="entry name" value="60S RIBOSOMAL PROTEIN L26 FAMILY MEMBER"/>
    <property type="match status" value="1"/>
</dbReference>
<name>A0AA40LTF4_CNENI</name>
<dbReference type="GO" id="GO:0015934">
    <property type="term" value="C:large ribosomal subunit"/>
    <property type="evidence" value="ECO:0007669"/>
    <property type="project" value="InterPro"/>
</dbReference>
<dbReference type="InterPro" id="IPR013924">
    <property type="entry name" value="RNase_H2_suC"/>
</dbReference>
<dbReference type="GO" id="GO:0006401">
    <property type="term" value="P:RNA catabolic process"/>
    <property type="evidence" value="ECO:0007669"/>
    <property type="project" value="InterPro"/>
</dbReference>
<protein>
    <recommendedName>
        <fullName evidence="8">KOW domain-containing protein</fullName>
    </recommendedName>
</protein>
<keyword evidence="7" id="KW-1185">Reference proteome</keyword>
<keyword evidence="2" id="KW-0689">Ribosomal protein</keyword>
<proteinExistence type="inferred from homology"/>
<comment type="similarity">
    <text evidence="1">Belongs to the universal ribosomal protein uL24 family.</text>
</comment>
<dbReference type="InterPro" id="IPR008991">
    <property type="entry name" value="Translation_prot_SH3-like_sf"/>
</dbReference>
<gene>
    <name evidence="6" type="ORF">QTO34_013875</name>
</gene>
<dbReference type="GO" id="GO:0032299">
    <property type="term" value="C:ribonuclease H2 complex"/>
    <property type="evidence" value="ECO:0007669"/>
    <property type="project" value="InterPro"/>
</dbReference>
<feature type="chain" id="PRO_5041427702" description="KOW domain-containing protein" evidence="5">
    <location>
        <begin position="19"/>
        <end position="535"/>
    </location>
</feature>
<dbReference type="Gene3D" id="2.30.30.30">
    <property type="match status" value="1"/>
</dbReference>
<evidence type="ECO:0008006" key="8">
    <source>
        <dbReference type="Google" id="ProtNLM"/>
    </source>
</evidence>
<dbReference type="GO" id="GO:0006412">
    <property type="term" value="P:translation"/>
    <property type="evidence" value="ECO:0007669"/>
    <property type="project" value="InterPro"/>
</dbReference>
<comment type="caution">
    <text evidence="6">The sequence shown here is derived from an EMBL/GenBank/DDBJ whole genome shotgun (WGS) entry which is preliminary data.</text>
</comment>
<evidence type="ECO:0000256" key="1">
    <source>
        <dbReference type="ARBA" id="ARBA00010618"/>
    </source>
</evidence>
<dbReference type="EMBL" id="JAULJE010000003">
    <property type="protein sequence ID" value="KAK1345165.1"/>
    <property type="molecule type" value="Genomic_DNA"/>
</dbReference>
<feature type="signal peptide" evidence="5">
    <location>
        <begin position="1"/>
        <end position="18"/>
    </location>
</feature>
<dbReference type="GO" id="GO:0003735">
    <property type="term" value="F:structural constituent of ribosome"/>
    <property type="evidence" value="ECO:0007669"/>
    <property type="project" value="InterPro"/>
</dbReference>
<dbReference type="CDD" id="cd06089">
    <property type="entry name" value="KOW_RPL26"/>
    <property type="match status" value="1"/>
</dbReference>
<accession>A0AA40LTF4</accession>
<organism evidence="6 7">
    <name type="scientific">Cnephaeus nilssonii</name>
    <name type="common">Northern bat</name>
    <name type="synonym">Eptesicus nilssonii</name>
    <dbReference type="NCBI Taxonomy" id="3371016"/>
    <lineage>
        <taxon>Eukaryota</taxon>
        <taxon>Metazoa</taxon>
        <taxon>Chordata</taxon>
        <taxon>Craniata</taxon>
        <taxon>Vertebrata</taxon>
        <taxon>Euteleostomi</taxon>
        <taxon>Mammalia</taxon>
        <taxon>Eutheria</taxon>
        <taxon>Laurasiatheria</taxon>
        <taxon>Chiroptera</taxon>
        <taxon>Yangochiroptera</taxon>
        <taxon>Vespertilionidae</taxon>
        <taxon>Cnephaeus</taxon>
    </lineage>
</organism>
<feature type="compositionally biased region" description="Basic residues" evidence="4">
    <location>
        <begin position="236"/>
        <end position="249"/>
    </location>
</feature>
<dbReference type="SUPFAM" id="SSF50104">
    <property type="entry name" value="Translation proteins SH3-like domain"/>
    <property type="match status" value="1"/>
</dbReference>
<feature type="region of interest" description="Disordered" evidence="4">
    <location>
        <begin position="226"/>
        <end position="370"/>
    </location>
</feature>
<dbReference type="GO" id="GO:0031090">
    <property type="term" value="C:organelle membrane"/>
    <property type="evidence" value="ECO:0007669"/>
    <property type="project" value="UniProtKB-ARBA"/>
</dbReference>
<evidence type="ECO:0000313" key="7">
    <source>
        <dbReference type="Proteomes" id="UP001177744"/>
    </source>
</evidence>
<dbReference type="InterPro" id="IPR014722">
    <property type="entry name" value="Rib_uL2_dom2"/>
</dbReference>
<evidence type="ECO:0000256" key="5">
    <source>
        <dbReference type="SAM" id="SignalP"/>
    </source>
</evidence>
<reference evidence="6" key="1">
    <citation type="submission" date="2023-06" db="EMBL/GenBank/DDBJ databases">
        <title>Reference genome for the Northern bat (Eptesicus nilssonii), a most northern bat species.</title>
        <authorList>
            <person name="Laine V.N."/>
            <person name="Pulliainen A.T."/>
            <person name="Lilley T.M."/>
        </authorList>
    </citation>
    <scope>NUCLEOTIDE SEQUENCE</scope>
    <source>
        <strain evidence="6">BLF_Eptnil</strain>
        <tissue evidence="6">Kidney</tissue>
    </source>
</reference>
<dbReference type="Proteomes" id="UP001177744">
    <property type="component" value="Unassembled WGS sequence"/>
</dbReference>
<evidence type="ECO:0000313" key="6">
    <source>
        <dbReference type="EMBL" id="KAK1345165.1"/>
    </source>
</evidence>
<sequence>MFGATWLCQVFLRTVVKAATVIPRDAGWRRHRHRFQEWQRDIAFHSLYTRDRAHNLLINLDSFSKAPEQTNLQGNQNTEKLRRRCYSATTGHCIARRPGDVRLESPPLVPGPGIKSYVLAREHFQSQTVTMKSAAKTANATSKLQDPASPLSKELRQKYSVRSMPIRKDHEVQVVQGHYKGQQIGKVVQVYRKNYAIYIERVQREKANGTTVHVGFHPSKSVGATIFEGAPAPHRGTLRRRRVRRKRHQSAQGLPPPLHKLLEQARQSPSVSGLGLPLRGNHGAMAGPPDQSHRTRLGGGLDPGLTSATPTTAAVSAGLSRHPPPRRDREGSPPQRPRTIKSRGASSGLSQRATETRQRMESSDEEDMEKHRIHLRPVTLRTRCTSCPVKSGLTGPPLWGAFSPRPSVRVPMDSNLRGEEVEVPPGLLGYVMVMEEKSVGKQDFSAGSDKDEQELVEPPKALERDFDRFIRASASFSCFTLWGLESIPGPDAKVRAALTWPSLTKAIINRCRRTENQRLKLEATDPFTSSPLWIH</sequence>
<dbReference type="AlphaFoldDB" id="A0AA40LTF4"/>